<name>A0ABZ0D3Y8_9BURK</name>
<sequence length="103" mass="10000">MKSWKAALGVGAACAACCAVPLLGGAATLAAGSASLAAVGSALLACADELLPLAFALLGLAALGAAAVLWRRRKTRLTAPACALPVDEQPGRKACACPPGRCG</sequence>
<organism evidence="2 3">
    <name type="scientific">Piscinibacter gummiphilus</name>
    <dbReference type="NCBI Taxonomy" id="946333"/>
    <lineage>
        <taxon>Bacteria</taxon>
        <taxon>Pseudomonadati</taxon>
        <taxon>Pseudomonadota</taxon>
        <taxon>Betaproteobacteria</taxon>
        <taxon>Burkholderiales</taxon>
        <taxon>Sphaerotilaceae</taxon>
        <taxon>Piscinibacter</taxon>
    </lineage>
</organism>
<gene>
    <name evidence="2" type="ORF">RXV79_09200</name>
</gene>
<dbReference type="EMBL" id="CP136336">
    <property type="protein sequence ID" value="WOB10226.1"/>
    <property type="molecule type" value="Genomic_DNA"/>
</dbReference>
<keyword evidence="1" id="KW-0812">Transmembrane</keyword>
<proteinExistence type="predicted"/>
<protein>
    <submittedName>
        <fullName evidence="2">LPXTG cell wall anchor domain-containing protein</fullName>
    </submittedName>
</protein>
<evidence type="ECO:0000313" key="3">
    <source>
        <dbReference type="Proteomes" id="UP001303946"/>
    </source>
</evidence>
<dbReference type="RefSeq" id="WP_316703133.1">
    <property type="nucleotide sequence ID" value="NZ_CP136336.1"/>
</dbReference>
<evidence type="ECO:0000313" key="2">
    <source>
        <dbReference type="EMBL" id="WOB10226.1"/>
    </source>
</evidence>
<reference evidence="2 3" key="1">
    <citation type="submission" date="2023-10" db="EMBL/GenBank/DDBJ databases">
        <title>Bacteria for the degradation of biodegradable plastic PBAT(Polybutylene adipate terephthalate).</title>
        <authorList>
            <person name="Weon H.-Y."/>
            <person name="Yeon J."/>
        </authorList>
    </citation>
    <scope>NUCLEOTIDE SEQUENCE [LARGE SCALE GENOMIC DNA]</scope>
    <source>
        <strain evidence="2 3">SBD 7-3</strain>
    </source>
</reference>
<dbReference type="Proteomes" id="UP001303946">
    <property type="component" value="Chromosome"/>
</dbReference>
<keyword evidence="3" id="KW-1185">Reference proteome</keyword>
<dbReference type="NCBIfam" id="TIGR01167">
    <property type="entry name" value="LPXTG_anchor"/>
    <property type="match status" value="1"/>
</dbReference>
<keyword evidence="1" id="KW-1133">Transmembrane helix</keyword>
<accession>A0ABZ0D3Y8</accession>
<keyword evidence="1" id="KW-0472">Membrane</keyword>
<evidence type="ECO:0000256" key="1">
    <source>
        <dbReference type="SAM" id="Phobius"/>
    </source>
</evidence>
<feature type="transmembrane region" description="Helical" evidence="1">
    <location>
        <begin position="52"/>
        <end position="70"/>
    </location>
</feature>